<evidence type="ECO:0000256" key="5">
    <source>
        <dbReference type="ARBA" id="ARBA00023136"/>
    </source>
</evidence>
<feature type="domain" description="ABC3 transporter permease C-terminal" evidence="7">
    <location>
        <begin position="177"/>
        <end position="295"/>
    </location>
</feature>
<evidence type="ECO:0000259" key="7">
    <source>
        <dbReference type="Pfam" id="PF02687"/>
    </source>
</evidence>
<proteinExistence type="predicted"/>
<feature type="transmembrane region" description="Helical" evidence="6">
    <location>
        <begin position="341"/>
        <end position="363"/>
    </location>
</feature>
<protein>
    <recommendedName>
        <fullName evidence="7">ABC3 transporter permease C-terminal domain-containing protein</fullName>
    </recommendedName>
</protein>
<evidence type="ECO:0000256" key="6">
    <source>
        <dbReference type="SAM" id="Phobius"/>
    </source>
</evidence>
<evidence type="ECO:0000313" key="9">
    <source>
        <dbReference type="Proteomes" id="UP001501222"/>
    </source>
</evidence>
<feature type="transmembrane region" description="Helical" evidence="6">
    <location>
        <begin position="263"/>
        <end position="288"/>
    </location>
</feature>
<evidence type="ECO:0000256" key="3">
    <source>
        <dbReference type="ARBA" id="ARBA00022692"/>
    </source>
</evidence>
<keyword evidence="9" id="KW-1185">Reference proteome</keyword>
<comment type="subcellular location">
    <subcellularLocation>
        <location evidence="1">Cell membrane</location>
        <topology evidence="1">Multi-pass membrane protein</topology>
    </subcellularLocation>
</comment>
<evidence type="ECO:0000256" key="2">
    <source>
        <dbReference type="ARBA" id="ARBA00022475"/>
    </source>
</evidence>
<sequence length="732" mass="75390">MIGLAGRLLRHRPGTVLATLIALAAGVMVMTGTGALVESGLRHQPKPQLHGAADLVVAKRDITFTGKEFGGDTYTTTTRLPEPGTMPATLVDQLRQLPGVAEAVADPPTSAKTPPGRVEVIAITEEAGADRGAVKAAVEKLAAAESAKAYAGNAKGIVERPDLAAARDLLIQVGAAFGGYVVMLIVFVVAGTIGLSIRGRRRELALLRATGATPWQLRRMLMGEAAILGGIGSVIGIPTGLLASRWMGDQLIGRGFVPADFPMGIGVLAAPAAALLIVVLAVVAALLASRRISAIRPAEALADAAVEPTRSGKVRLGFGLAALVGALSSSAFAVMGGGQAALGGAVSMLYLLVLAVALLAPWINSRAAKLLSPLLRAVWGNSGYLATRNLAANARGMATVLTALVLSVGFGGSVWFLQDNLERQTVQQVQAGTLAQYAVVSPKGLPDDAAERLSEVPGVEAATGVRRTSVIVKVMQDAEVVPAQAMDLASALKTTDLQIKEGELTPGGVAVSQVRASSQNWKLGDTADIWLADGTPKHLKITAIYSRGLGFGDFILDRATVGQAPDEVLLRTSGSKPTALPESATLIPVSQLTVQTAKDLAISAWLNKLLIGVMIAYAALAAANTMIMAALARRREVAVLRLTGVTTRQVKRMVNAEQAGLLGVAVVIGGTIAAVTLTTVVRAVTGGALPYVPALGWIAVLGGATLLAMTTTILPIALLLRRPALAQAGSRE</sequence>
<feature type="transmembrane region" description="Helical" evidence="6">
    <location>
        <begin position="177"/>
        <end position="197"/>
    </location>
</feature>
<feature type="transmembrane region" description="Helical" evidence="6">
    <location>
        <begin position="661"/>
        <end position="684"/>
    </location>
</feature>
<organism evidence="8 9">
    <name type="scientific">Kribbella ginsengisoli</name>
    <dbReference type="NCBI Taxonomy" id="363865"/>
    <lineage>
        <taxon>Bacteria</taxon>
        <taxon>Bacillati</taxon>
        <taxon>Actinomycetota</taxon>
        <taxon>Actinomycetes</taxon>
        <taxon>Propionibacteriales</taxon>
        <taxon>Kribbellaceae</taxon>
        <taxon>Kribbella</taxon>
    </lineage>
</organism>
<keyword evidence="5 6" id="KW-0472">Membrane</keyword>
<dbReference type="InterPro" id="IPR003838">
    <property type="entry name" value="ABC3_permease_C"/>
</dbReference>
<dbReference type="Proteomes" id="UP001501222">
    <property type="component" value="Unassembled WGS sequence"/>
</dbReference>
<feature type="transmembrane region" description="Helical" evidence="6">
    <location>
        <begin position="316"/>
        <end position="335"/>
    </location>
</feature>
<evidence type="ECO:0000256" key="4">
    <source>
        <dbReference type="ARBA" id="ARBA00022989"/>
    </source>
</evidence>
<feature type="transmembrane region" description="Helical" evidence="6">
    <location>
        <begin position="696"/>
        <end position="720"/>
    </location>
</feature>
<accession>A0ABP6YM24</accession>
<keyword evidence="3 6" id="KW-0812">Transmembrane</keyword>
<reference evidence="9" key="1">
    <citation type="journal article" date="2019" name="Int. J. Syst. Evol. Microbiol.">
        <title>The Global Catalogue of Microorganisms (GCM) 10K type strain sequencing project: providing services to taxonomists for standard genome sequencing and annotation.</title>
        <authorList>
            <consortium name="The Broad Institute Genomics Platform"/>
            <consortium name="The Broad Institute Genome Sequencing Center for Infectious Disease"/>
            <person name="Wu L."/>
            <person name="Ma J."/>
        </authorList>
    </citation>
    <scope>NUCLEOTIDE SEQUENCE [LARGE SCALE GENOMIC DNA]</scope>
    <source>
        <strain evidence="9">JCM 16928</strain>
    </source>
</reference>
<feature type="transmembrane region" description="Helical" evidence="6">
    <location>
        <begin position="225"/>
        <end position="243"/>
    </location>
</feature>
<keyword evidence="4 6" id="KW-1133">Transmembrane helix</keyword>
<dbReference type="PANTHER" id="PTHR30287">
    <property type="entry name" value="MEMBRANE COMPONENT OF PREDICTED ABC SUPERFAMILY METABOLITE UPTAKE TRANSPORTER"/>
    <property type="match status" value="1"/>
</dbReference>
<gene>
    <name evidence="8" type="ORF">GCM10022235_66340</name>
</gene>
<feature type="domain" description="ABC3 transporter permease C-terminal" evidence="7">
    <location>
        <begin position="610"/>
        <end position="723"/>
    </location>
</feature>
<dbReference type="Pfam" id="PF02687">
    <property type="entry name" value="FtsX"/>
    <property type="match status" value="2"/>
</dbReference>
<feature type="transmembrane region" description="Helical" evidence="6">
    <location>
        <begin position="398"/>
        <end position="417"/>
    </location>
</feature>
<name>A0ABP6YM24_9ACTN</name>
<keyword evidence="2" id="KW-1003">Cell membrane</keyword>
<dbReference type="EMBL" id="BAABAA010000012">
    <property type="protein sequence ID" value="GAA3586375.1"/>
    <property type="molecule type" value="Genomic_DNA"/>
</dbReference>
<evidence type="ECO:0000256" key="1">
    <source>
        <dbReference type="ARBA" id="ARBA00004651"/>
    </source>
</evidence>
<evidence type="ECO:0000313" key="8">
    <source>
        <dbReference type="EMBL" id="GAA3586375.1"/>
    </source>
</evidence>
<dbReference type="InterPro" id="IPR038766">
    <property type="entry name" value="Membrane_comp_ABC_pdt"/>
</dbReference>
<dbReference type="PANTHER" id="PTHR30287:SF1">
    <property type="entry name" value="INNER MEMBRANE PROTEIN"/>
    <property type="match status" value="1"/>
</dbReference>
<feature type="transmembrane region" description="Helical" evidence="6">
    <location>
        <begin position="609"/>
        <end position="632"/>
    </location>
</feature>
<dbReference type="RefSeq" id="WP_344847276.1">
    <property type="nucleotide sequence ID" value="NZ_BAABAA010000012.1"/>
</dbReference>
<comment type="caution">
    <text evidence="8">The sequence shown here is derived from an EMBL/GenBank/DDBJ whole genome shotgun (WGS) entry which is preliminary data.</text>
</comment>